<dbReference type="Gene3D" id="3.20.20.70">
    <property type="entry name" value="Aldolase class I"/>
    <property type="match status" value="1"/>
</dbReference>
<keyword evidence="7" id="KW-1185">Reference proteome</keyword>
<keyword evidence="5" id="KW-0119">Carbohydrate metabolism</keyword>
<dbReference type="PANTHER" id="PTHR30246:SF1">
    <property type="entry name" value="2-DEHYDRO-3-DEOXY-6-PHOSPHOGALACTONATE ALDOLASE-RELATED"/>
    <property type="match status" value="1"/>
</dbReference>
<dbReference type="InterPro" id="IPR000887">
    <property type="entry name" value="Aldlse_KDPG_KHG"/>
</dbReference>
<evidence type="ECO:0000256" key="4">
    <source>
        <dbReference type="ARBA" id="ARBA00023239"/>
    </source>
</evidence>
<accession>A0ABU0JVK6</accession>
<reference evidence="6" key="1">
    <citation type="submission" date="2023-07" db="EMBL/GenBank/DDBJ databases">
        <title>Genomic Encyclopedia of Type Strains, Phase IV (KMG-IV): sequencing the most valuable type-strain genomes for metagenomic binning, comparative biology and taxonomic classification.</title>
        <authorList>
            <person name="Goeker M."/>
        </authorList>
    </citation>
    <scope>NUCLEOTIDE SEQUENCE [LARGE SCALE GENOMIC DNA]</scope>
    <source>
        <strain evidence="6">JSM 076093</strain>
    </source>
</reference>
<dbReference type="EC" id="4.1.3.42" evidence="6"/>
<comment type="similarity">
    <text evidence="2">Belongs to the KHG/KDPG aldolase family.</text>
</comment>
<sequence length="227" mass="24623">MRKEDIKTLISEKKMIAILRNVSEDKIIPTVEALIEGGVSLLEVTFDHNHSNYITNTSDKIREIKEAFGEDVQVGAGTVLTPEEVVEAVKAGAEFIISPNVDEKVIEKTIELGKISIPGALTPTEAVIADRHGADYIKLFPAGELGHDFIKAFMGPLNHLAFLAVGGISPTNIQRYLSTGITGVGVGGSLVLAHAIEKNDYRKITEVAKLFNSNIYQFGGNTYEKSN</sequence>
<dbReference type="SUPFAM" id="SSF51569">
    <property type="entry name" value="Aldolase"/>
    <property type="match status" value="1"/>
</dbReference>
<dbReference type="GO" id="GO:0008675">
    <property type="term" value="F:2-dehydro-3-deoxy-phosphogluconate aldolase activity"/>
    <property type="evidence" value="ECO:0007669"/>
    <property type="project" value="UniProtKB-EC"/>
</dbReference>
<comment type="caution">
    <text evidence="6">The sequence shown here is derived from an EMBL/GenBank/DDBJ whole genome shotgun (WGS) entry which is preliminary data.</text>
</comment>
<dbReference type="Pfam" id="PF01081">
    <property type="entry name" value="Aldolase"/>
    <property type="match status" value="1"/>
</dbReference>
<proteinExistence type="inferred from homology"/>
<dbReference type="NCBIfam" id="TIGR01182">
    <property type="entry name" value="eda"/>
    <property type="match status" value="1"/>
</dbReference>
<evidence type="ECO:0000256" key="3">
    <source>
        <dbReference type="ARBA" id="ARBA00011233"/>
    </source>
</evidence>
<evidence type="ECO:0000256" key="5">
    <source>
        <dbReference type="ARBA" id="ARBA00023277"/>
    </source>
</evidence>
<dbReference type="EC" id="4.1.2.14" evidence="6"/>
<protein>
    <submittedName>
        <fullName evidence="6">2-dehydro-3-deoxyphosphogluconate aldolase/(4S)-4-hydroxy-2-oxoglutarate aldolase</fullName>
        <ecNumber evidence="6">4.1.2.14</ecNumber>
        <ecNumber evidence="6">4.1.3.42</ecNumber>
    </submittedName>
</protein>
<evidence type="ECO:0000313" key="7">
    <source>
        <dbReference type="Proteomes" id="UP001226720"/>
    </source>
</evidence>
<evidence type="ECO:0000256" key="1">
    <source>
        <dbReference type="ARBA" id="ARBA00004761"/>
    </source>
</evidence>
<gene>
    <name evidence="6" type="ORF">QO000_000084</name>
</gene>
<keyword evidence="4 6" id="KW-0456">Lyase</keyword>
<name>A0ABU0JVK6_9BACL</name>
<dbReference type="InterPro" id="IPR013785">
    <property type="entry name" value="Aldolase_TIM"/>
</dbReference>
<dbReference type="GeneID" id="301327416"/>
<organism evidence="6 7">
    <name type="scientific">Guptibacillus hwajinpoensis</name>
    <dbReference type="NCBI Taxonomy" id="208199"/>
    <lineage>
        <taxon>Bacteria</taxon>
        <taxon>Bacillati</taxon>
        <taxon>Bacillota</taxon>
        <taxon>Bacilli</taxon>
        <taxon>Bacillales</taxon>
        <taxon>Guptibacillaceae</taxon>
        <taxon>Guptibacillus</taxon>
    </lineage>
</organism>
<evidence type="ECO:0000313" key="6">
    <source>
        <dbReference type="EMBL" id="MDQ0481131.1"/>
    </source>
</evidence>
<dbReference type="PROSITE" id="PS00160">
    <property type="entry name" value="ALDOLASE_KDPG_KHG_2"/>
    <property type="match status" value="1"/>
</dbReference>
<dbReference type="RefSeq" id="WP_301551863.1">
    <property type="nucleotide sequence ID" value="NZ_JAQRMZ010000005.1"/>
</dbReference>
<evidence type="ECO:0000256" key="2">
    <source>
        <dbReference type="ARBA" id="ARBA00006906"/>
    </source>
</evidence>
<dbReference type="Proteomes" id="UP001226720">
    <property type="component" value="Unassembled WGS sequence"/>
</dbReference>
<comment type="pathway">
    <text evidence="1">Carbohydrate acid metabolism.</text>
</comment>
<dbReference type="CDD" id="cd00452">
    <property type="entry name" value="KDPG_aldolase"/>
    <property type="match status" value="1"/>
</dbReference>
<dbReference type="EMBL" id="JAUSWM010000001">
    <property type="protein sequence ID" value="MDQ0481131.1"/>
    <property type="molecule type" value="Genomic_DNA"/>
</dbReference>
<dbReference type="InterPro" id="IPR031338">
    <property type="entry name" value="KDPG/KHG_AS_2"/>
</dbReference>
<dbReference type="GO" id="GO:0106009">
    <property type="term" value="F:(4S)-4-hydroxy-2-oxoglutarate aldolase activity"/>
    <property type="evidence" value="ECO:0007669"/>
    <property type="project" value="UniProtKB-EC"/>
</dbReference>
<dbReference type="PANTHER" id="PTHR30246">
    <property type="entry name" value="2-KETO-3-DEOXY-6-PHOSPHOGLUCONATE ALDOLASE"/>
    <property type="match status" value="1"/>
</dbReference>
<comment type="subunit">
    <text evidence="3">Homotrimer.</text>
</comment>